<dbReference type="AlphaFoldDB" id="A0A7S0ZST6"/>
<sequence length="272" mass="30060">MARVNLFRSRVTSLSVDPHRVRSSSDGSCGFKAKEQHLLVASSRKQCSVAIAPPRSGTSSTRLLRSGITNLRKAQQDRPALASVGEGWMQSGTLQSGRRSSSSGGLRRVHTDHFVLPDLGTLKTKAQRWLSSPEPPSSHTSTDEGTSSLDDFDDVSSVSSVMETPWSRGSSPAREMHLPGQMPEDPSWFLSFVDWDAGNHSSPATPEPSFLQSILDRDQRTHRDPRESEVLHLSVDSDLPWGERLERVQKKVVALSELKLLRPSLVREDEDV</sequence>
<protein>
    <submittedName>
        <fullName evidence="2">Uncharacterized protein</fullName>
    </submittedName>
</protein>
<reference evidence="2" key="1">
    <citation type="submission" date="2021-01" db="EMBL/GenBank/DDBJ databases">
        <authorList>
            <person name="Corre E."/>
            <person name="Pelletier E."/>
            <person name="Niang G."/>
            <person name="Scheremetjew M."/>
            <person name="Finn R."/>
            <person name="Kale V."/>
            <person name="Holt S."/>
            <person name="Cochrane G."/>
            <person name="Meng A."/>
            <person name="Brown T."/>
            <person name="Cohen L."/>
        </authorList>
    </citation>
    <scope>NUCLEOTIDE SEQUENCE</scope>
</reference>
<accession>A0A7S0ZST6</accession>
<feature type="compositionally biased region" description="Low complexity" evidence="1">
    <location>
        <begin position="90"/>
        <end position="106"/>
    </location>
</feature>
<organism evidence="2">
    <name type="scientific">Noctiluca scintillans</name>
    <name type="common">Sea sparkle</name>
    <name type="synonym">Red tide dinoflagellate</name>
    <dbReference type="NCBI Taxonomy" id="2966"/>
    <lineage>
        <taxon>Eukaryota</taxon>
        <taxon>Sar</taxon>
        <taxon>Alveolata</taxon>
        <taxon>Dinophyceae</taxon>
        <taxon>Noctilucales</taxon>
        <taxon>Noctilucaceae</taxon>
        <taxon>Noctiluca</taxon>
    </lineage>
</organism>
<name>A0A7S0ZST6_NOCSC</name>
<feature type="region of interest" description="Disordered" evidence="1">
    <location>
        <begin position="160"/>
        <end position="179"/>
    </location>
</feature>
<gene>
    <name evidence="2" type="ORF">NSCI0253_LOCUS5341</name>
</gene>
<evidence type="ECO:0000313" key="2">
    <source>
        <dbReference type="EMBL" id="CAD8830994.1"/>
    </source>
</evidence>
<dbReference type="EMBL" id="HBFQ01007642">
    <property type="protein sequence ID" value="CAD8830994.1"/>
    <property type="molecule type" value="Transcribed_RNA"/>
</dbReference>
<feature type="region of interest" description="Disordered" evidence="1">
    <location>
        <begin position="126"/>
        <end position="153"/>
    </location>
</feature>
<proteinExistence type="predicted"/>
<feature type="region of interest" description="Disordered" evidence="1">
    <location>
        <begin position="74"/>
        <end position="108"/>
    </location>
</feature>
<evidence type="ECO:0000256" key="1">
    <source>
        <dbReference type="SAM" id="MobiDB-lite"/>
    </source>
</evidence>